<dbReference type="GO" id="GO:0006355">
    <property type="term" value="P:regulation of DNA-templated transcription"/>
    <property type="evidence" value="ECO:0007669"/>
    <property type="project" value="InterPro"/>
</dbReference>
<dbReference type="InterPro" id="IPR000792">
    <property type="entry name" value="Tscrpt_reg_LuxR_C"/>
</dbReference>
<protein>
    <recommendedName>
        <fullName evidence="7">Two-component transcriptional response regulator, LuxR family</fullName>
    </recommendedName>
</protein>
<dbReference type="SMART" id="SM00448">
    <property type="entry name" value="REC"/>
    <property type="match status" value="1"/>
</dbReference>
<evidence type="ECO:0000259" key="4">
    <source>
        <dbReference type="PROSITE" id="PS50043"/>
    </source>
</evidence>
<evidence type="ECO:0000256" key="3">
    <source>
        <dbReference type="PROSITE-ProRule" id="PRU00169"/>
    </source>
</evidence>
<feature type="modified residue" description="4-aspartylphosphate" evidence="3">
    <location>
        <position position="52"/>
    </location>
</feature>
<dbReference type="InterPro" id="IPR001789">
    <property type="entry name" value="Sig_transdc_resp-reg_receiver"/>
</dbReference>
<evidence type="ECO:0000259" key="5">
    <source>
        <dbReference type="PROSITE" id="PS50110"/>
    </source>
</evidence>
<organism evidence="6">
    <name type="scientific">uncultured Thermomicrobiales bacterium</name>
    <dbReference type="NCBI Taxonomy" id="1645740"/>
    <lineage>
        <taxon>Bacteria</taxon>
        <taxon>Pseudomonadati</taxon>
        <taxon>Thermomicrobiota</taxon>
        <taxon>Thermomicrobia</taxon>
        <taxon>Thermomicrobiales</taxon>
        <taxon>environmental samples</taxon>
    </lineage>
</organism>
<evidence type="ECO:0000256" key="1">
    <source>
        <dbReference type="ARBA" id="ARBA00022553"/>
    </source>
</evidence>
<dbReference type="InterPro" id="IPR039420">
    <property type="entry name" value="WalR-like"/>
</dbReference>
<dbReference type="PROSITE" id="PS50043">
    <property type="entry name" value="HTH_LUXR_2"/>
    <property type="match status" value="1"/>
</dbReference>
<dbReference type="CDD" id="cd17535">
    <property type="entry name" value="REC_NarL-like"/>
    <property type="match status" value="1"/>
</dbReference>
<dbReference type="InterPro" id="IPR016032">
    <property type="entry name" value="Sig_transdc_resp-reg_C-effctor"/>
</dbReference>
<feature type="domain" description="HTH luxR-type" evidence="4">
    <location>
        <begin position="145"/>
        <end position="210"/>
    </location>
</feature>
<gene>
    <name evidence="6" type="ORF">AVDCRST_MAG88-1381</name>
</gene>
<dbReference type="AlphaFoldDB" id="A0A6J4UYE7"/>
<evidence type="ECO:0000256" key="2">
    <source>
        <dbReference type="ARBA" id="ARBA00023125"/>
    </source>
</evidence>
<evidence type="ECO:0008006" key="7">
    <source>
        <dbReference type="Google" id="ProtNLM"/>
    </source>
</evidence>
<dbReference type="PROSITE" id="PS50110">
    <property type="entry name" value="RESPONSE_REGULATORY"/>
    <property type="match status" value="1"/>
</dbReference>
<dbReference type="InterPro" id="IPR058245">
    <property type="entry name" value="NreC/VraR/RcsB-like_REC"/>
</dbReference>
<dbReference type="GO" id="GO:0000160">
    <property type="term" value="P:phosphorelay signal transduction system"/>
    <property type="evidence" value="ECO:0007669"/>
    <property type="project" value="InterPro"/>
</dbReference>
<feature type="domain" description="Response regulatory" evidence="5">
    <location>
        <begin position="3"/>
        <end position="117"/>
    </location>
</feature>
<dbReference type="GO" id="GO:0003677">
    <property type="term" value="F:DNA binding"/>
    <property type="evidence" value="ECO:0007669"/>
    <property type="project" value="UniProtKB-KW"/>
</dbReference>
<dbReference type="Pfam" id="PF00196">
    <property type="entry name" value="GerE"/>
    <property type="match status" value="1"/>
</dbReference>
<dbReference type="PANTHER" id="PTHR43214">
    <property type="entry name" value="TWO-COMPONENT RESPONSE REGULATOR"/>
    <property type="match status" value="1"/>
</dbReference>
<reference evidence="6" key="1">
    <citation type="submission" date="2020-02" db="EMBL/GenBank/DDBJ databases">
        <authorList>
            <person name="Meier V. D."/>
        </authorList>
    </citation>
    <scope>NUCLEOTIDE SEQUENCE</scope>
    <source>
        <strain evidence="6">AVDCRST_MAG88</strain>
    </source>
</reference>
<dbReference type="SMART" id="SM00421">
    <property type="entry name" value="HTH_LUXR"/>
    <property type="match status" value="1"/>
</dbReference>
<name>A0A6J4UYE7_9BACT</name>
<dbReference type="PRINTS" id="PR00038">
    <property type="entry name" value="HTHLUXR"/>
</dbReference>
<dbReference type="Gene3D" id="3.40.50.2300">
    <property type="match status" value="1"/>
</dbReference>
<dbReference type="EMBL" id="CADCWM010000444">
    <property type="protein sequence ID" value="CAA9559614.1"/>
    <property type="molecule type" value="Genomic_DNA"/>
</dbReference>
<proteinExistence type="predicted"/>
<keyword evidence="2" id="KW-0238">DNA-binding</keyword>
<dbReference type="Pfam" id="PF00072">
    <property type="entry name" value="Response_reg"/>
    <property type="match status" value="1"/>
</dbReference>
<evidence type="ECO:0000313" key="6">
    <source>
        <dbReference type="EMBL" id="CAA9559614.1"/>
    </source>
</evidence>
<dbReference type="SUPFAM" id="SSF52172">
    <property type="entry name" value="CheY-like"/>
    <property type="match status" value="1"/>
</dbReference>
<dbReference type="CDD" id="cd06170">
    <property type="entry name" value="LuxR_C_like"/>
    <property type="match status" value="1"/>
</dbReference>
<accession>A0A6J4UYE7</accession>
<sequence>MIRVLLVDDHASFRQPLAFMMEREPDLTVVGQAGSVAEARQVLGGADVAVVDLDLPDGRGFEVIAALRAANPATLALVLTASESAADRAQAVEAGAAGVLHKSTRIAEIIDVVRRLGAGQVILPPREVVDLLRLAGQQRERDREAQAVLGRLTRREREVLQALAEGLNDREIGERLHISTETARTHMVNILGKLGLDSRLQALVFAVRHGAVAIE</sequence>
<dbReference type="InterPro" id="IPR011006">
    <property type="entry name" value="CheY-like_superfamily"/>
</dbReference>
<dbReference type="SUPFAM" id="SSF46894">
    <property type="entry name" value="C-terminal effector domain of the bipartite response regulators"/>
    <property type="match status" value="1"/>
</dbReference>
<keyword evidence="1 3" id="KW-0597">Phosphoprotein</keyword>